<dbReference type="PROSITE" id="PS52016">
    <property type="entry name" value="TONB_DEPENDENT_REC_3"/>
    <property type="match status" value="1"/>
</dbReference>
<feature type="domain" description="TonB-dependent receptor-like beta-barrel" evidence="13">
    <location>
        <begin position="252"/>
        <end position="707"/>
    </location>
</feature>
<feature type="signal peptide" evidence="12">
    <location>
        <begin position="1"/>
        <end position="33"/>
    </location>
</feature>
<dbReference type="Proteomes" id="UP001560685">
    <property type="component" value="Unassembled WGS sequence"/>
</dbReference>
<accession>A0ABV3Z1K5</accession>
<evidence type="ECO:0000256" key="10">
    <source>
        <dbReference type="PROSITE-ProRule" id="PRU01360"/>
    </source>
</evidence>
<dbReference type="CDD" id="cd01347">
    <property type="entry name" value="ligand_gated_channel"/>
    <property type="match status" value="1"/>
</dbReference>
<gene>
    <name evidence="15" type="ORF">ABFZ84_03870</name>
</gene>
<dbReference type="InterPro" id="IPR036942">
    <property type="entry name" value="Beta-barrel_TonB_sf"/>
</dbReference>
<dbReference type="Gene3D" id="2.170.130.10">
    <property type="entry name" value="TonB-dependent receptor, plug domain"/>
    <property type="match status" value="1"/>
</dbReference>
<evidence type="ECO:0000259" key="13">
    <source>
        <dbReference type="Pfam" id="PF00593"/>
    </source>
</evidence>
<dbReference type="Gene3D" id="2.40.170.20">
    <property type="entry name" value="TonB-dependent receptor, beta-barrel domain"/>
    <property type="match status" value="1"/>
</dbReference>
<evidence type="ECO:0000256" key="11">
    <source>
        <dbReference type="RuleBase" id="RU003357"/>
    </source>
</evidence>
<dbReference type="Pfam" id="PF00593">
    <property type="entry name" value="TonB_dep_Rec_b-barrel"/>
    <property type="match status" value="1"/>
</dbReference>
<comment type="subcellular location">
    <subcellularLocation>
        <location evidence="1 10">Cell outer membrane</location>
        <topology evidence="1 10">Multi-pass membrane protein</topology>
    </subcellularLocation>
</comment>
<keyword evidence="3 10" id="KW-0813">Transport</keyword>
<comment type="caution">
    <text evidence="15">The sequence shown here is derived from an EMBL/GenBank/DDBJ whole genome shotgun (WGS) entry which is preliminary data.</text>
</comment>
<dbReference type="EMBL" id="JBEHZE010000001">
    <property type="protein sequence ID" value="MEX6632677.1"/>
    <property type="molecule type" value="Genomic_DNA"/>
</dbReference>
<evidence type="ECO:0000256" key="3">
    <source>
        <dbReference type="ARBA" id="ARBA00022448"/>
    </source>
</evidence>
<organism evidence="15 16">
    <name type="scientific">Hyphococcus lacteus</name>
    <dbReference type="NCBI Taxonomy" id="3143536"/>
    <lineage>
        <taxon>Bacteria</taxon>
        <taxon>Pseudomonadati</taxon>
        <taxon>Pseudomonadota</taxon>
        <taxon>Alphaproteobacteria</taxon>
        <taxon>Parvularculales</taxon>
        <taxon>Parvularculaceae</taxon>
        <taxon>Hyphococcus</taxon>
    </lineage>
</organism>
<keyword evidence="8 15" id="KW-0675">Receptor</keyword>
<proteinExistence type="inferred from homology"/>
<dbReference type="InterPro" id="IPR012910">
    <property type="entry name" value="Plug_dom"/>
</dbReference>
<keyword evidence="6 11" id="KW-0798">TonB box</keyword>
<evidence type="ECO:0000256" key="2">
    <source>
        <dbReference type="ARBA" id="ARBA00009810"/>
    </source>
</evidence>
<dbReference type="SUPFAM" id="SSF56935">
    <property type="entry name" value="Porins"/>
    <property type="match status" value="1"/>
</dbReference>
<keyword evidence="7 10" id="KW-0472">Membrane</keyword>
<reference evidence="15 16" key="1">
    <citation type="submission" date="2024-05" db="EMBL/GenBank/DDBJ databases">
        <title>Three bacterial strains, DH-69, EH-24, and ECK-19 isolated from coastal sediments.</title>
        <authorList>
            <person name="Ye Y.-Q."/>
            <person name="Du Z.-J."/>
        </authorList>
    </citation>
    <scope>NUCLEOTIDE SEQUENCE [LARGE SCALE GENOMIC DNA]</scope>
    <source>
        <strain evidence="15 16">ECK-19</strain>
    </source>
</reference>
<evidence type="ECO:0000256" key="9">
    <source>
        <dbReference type="ARBA" id="ARBA00023237"/>
    </source>
</evidence>
<dbReference type="RefSeq" id="WP_369312602.1">
    <property type="nucleotide sequence ID" value="NZ_JBEHZE010000001.1"/>
</dbReference>
<evidence type="ECO:0000313" key="15">
    <source>
        <dbReference type="EMBL" id="MEX6632677.1"/>
    </source>
</evidence>
<evidence type="ECO:0000313" key="16">
    <source>
        <dbReference type="Proteomes" id="UP001560685"/>
    </source>
</evidence>
<dbReference type="InterPro" id="IPR000531">
    <property type="entry name" value="Beta-barrel_TonB"/>
</dbReference>
<keyword evidence="5 10" id="KW-0812">Transmembrane</keyword>
<feature type="chain" id="PRO_5046278640" evidence="12">
    <location>
        <begin position="34"/>
        <end position="741"/>
    </location>
</feature>
<feature type="domain" description="TonB-dependent receptor plug" evidence="14">
    <location>
        <begin position="75"/>
        <end position="173"/>
    </location>
</feature>
<sequence>MKSGTKQPKTLRHLARASTLAGLAGASIAPSLAQDIEKDEVIVEGERHGSNPYADPEAPYKIDRSSSSKLTESLLNTAKSIAVLPKELIEDSGARTFRDVVRTQPGVTIGTGEGGNAFGDRIFIRGFDARNDVYIDGVRDPGVVSREIFAVEQIEILKGPSGAFAGRGSTGGAVSLVSKAPKFENFGDVEASYDTENSVRLTGDINHALSETLAIRVNGLFHDGETAGRDEVYNDRWGAAAAILFTPTENLALSLDYYHLETEDMPDYGVPYDVANNEPFQVDRNNFYGLVNRDFRETFANVYTGKVEYSPSEIATIKSVVRYGKTGNSYVVSAPERPDTSDADPANWTVRANPKNRNSVNDYFANQTDATVEINTGSLEHTIVAGFEISRETIENRPFGFLDSEDPSTGLDISPFTVFQNLYNPDPFVAWPFQVEESGAYSVADIKSDALYFLDTIKFNEAFSVFGGMRYDFYRIDVESVGGRGAGEFSNNSNFLNWHLGAVYKPAENASIYASYGSSSNPSGEQVDGLGDAYGGITTSTENLDPERNKSFEIGAKWNVLDEHLALTAAVYRTNKTDARVQGIDGVFTLEGEQRVQGVELGFSGQVTKQWSVHGGLSLLEAEITDSPDPTEIGARLPNIAETSFNLLTRYQVTSRFHLGGQATYEGERVGGSVADRGTAIPGYWRFDAFGGYRVTDNVEVSFNLVNAADKLYYDALYRSGTPFAYIAPGRSAMFTVDVDF</sequence>
<keyword evidence="4 10" id="KW-1134">Transmembrane beta strand</keyword>
<comment type="similarity">
    <text evidence="2 10 11">Belongs to the TonB-dependent receptor family.</text>
</comment>
<evidence type="ECO:0000256" key="7">
    <source>
        <dbReference type="ARBA" id="ARBA00023136"/>
    </source>
</evidence>
<dbReference type="InterPro" id="IPR039426">
    <property type="entry name" value="TonB-dep_rcpt-like"/>
</dbReference>
<evidence type="ECO:0000256" key="6">
    <source>
        <dbReference type="ARBA" id="ARBA00023077"/>
    </source>
</evidence>
<dbReference type="NCBIfam" id="TIGR01783">
    <property type="entry name" value="TonB-siderophor"/>
    <property type="match status" value="1"/>
</dbReference>
<name>A0ABV3Z1K5_9PROT</name>
<dbReference type="Pfam" id="PF07715">
    <property type="entry name" value="Plug"/>
    <property type="match status" value="1"/>
</dbReference>
<dbReference type="PANTHER" id="PTHR32552:SF83">
    <property type="entry name" value="BLR3904 PROTEIN"/>
    <property type="match status" value="1"/>
</dbReference>
<dbReference type="InterPro" id="IPR010105">
    <property type="entry name" value="TonB_sidphr_rcpt"/>
</dbReference>
<protein>
    <submittedName>
        <fullName evidence="15">TonB-dependent siderophore receptor</fullName>
    </submittedName>
</protein>
<dbReference type="PANTHER" id="PTHR32552">
    <property type="entry name" value="FERRICHROME IRON RECEPTOR-RELATED"/>
    <property type="match status" value="1"/>
</dbReference>
<evidence type="ECO:0000256" key="8">
    <source>
        <dbReference type="ARBA" id="ARBA00023170"/>
    </source>
</evidence>
<evidence type="ECO:0000256" key="1">
    <source>
        <dbReference type="ARBA" id="ARBA00004571"/>
    </source>
</evidence>
<keyword evidence="9 10" id="KW-0998">Cell outer membrane</keyword>
<evidence type="ECO:0000256" key="12">
    <source>
        <dbReference type="SAM" id="SignalP"/>
    </source>
</evidence>
<keyword evidence="16" id="KW-1185">Reference proteome</keyword>
<keyword evidence="12" id="KW-0732">Signal</keyword>
<dbReference type="InterPro" id="IPR037066">
    <property type="entry name" value="Plug_dom_sf"/>
</dbReference>
<evidence type="ECO:0000259" key="14">
    <source>
        <dbReference type="Pfam" id="PF07715"/>
    </source>
</evidence>
<evidence type="ECO:0000256" key="4">
    <source>
        <dbReference type="ARBA" id="ARBA00022452"/>
    </source>
</evidence>
<evidence type="ECO:0000256" key="5">
    <source>
        <dbReference type="ARBA" id="ARBA00022692"/>
    </source>
</evidence>